<dbReference type="Proteomes" id="UP000308489">
    <property type="component" value="Chromosome 1"/>
</dbReference>
<evidence type="ECO:0000313" key="3">
    <source>
        <dbReference type="Proteomes" id="UP000308489"/>
    </source>
</evidence>
<dbReference type="SUPFAM" id="SSF51658">
    <property type="entry name" value="Xylose isomerase-like"/>
    <property type="match status" value="1"/>
</dbReference>
<keyword evidence="2" id="KW-0378">Hydrolase</keyword>
<accession>A0A4U9R7F0</accession>
<name>A0A4U9R7F0_HATHI</name>
<evidence type="ECO:0000313" key="2">
    <source>
        <dbReference type="EMBL" id="VTQ87432.1"/>
    </source>
</evidence>
<dbReference type="PANTHER" id="PTHR21445">
    <property type="entry name" value="ENDONUCLEASE IV ENDODEOXYRIBONUCLEASE IV"/>
    <property type="match status" value="1"/>
</dbReference>
<keyword evidence="3" id="KW-1185">Reference proteome</keyword>
<protein>
    <submittedName>
        <fullName evidence="2">AP endonuclease</fullName>
    </submittedName>
</protein>
<dbReference type="EMBL" id="LR590481">
    <property type="protein sequence ID" value="VTQ87432.1"/>
    <property type="molecule type" value="Genomic_DNA"/>
</dbReference>
<dbReference type="InterPro" id="IPR013022">
    <property type="entry name" value="Xyl_isomerase-like_TIM-brl"/>
</dbReference>
<keyword evidence="2" id="KW-0540">Nuclease</keyword>
<dbReference type="RefSeq" id="WP_138209775.1">
    <property type="nucleotide sequence ID" value="NZ_CBCRUQ010000004.1"/>
</dbReference>
<dbReference type="Gene3D" id="3.20.20.150">
    <property type="entry name" value="Divalent-metal-dependent TIM barrel enzymes"/>
    <property type="match status" value="1"/>
</dbReference>
<gene>
    <name evidence="2" type="ORF">NCTC503_01082</name>
</gene>
<proteinExistence type="predicted"/>
<evidence type="ECO:0000259" key="1">
    <source>
        <dbReference type="Pfam" id="PF01261"/>
    </source>
</evidence>
<dbReference type="Pfam" id="PF01261">
    <property type="entry name" value="AP_endonuc_2"/>
    <property type="match status" value="1"/>
</dbReference>
<dbReference type="PANTHER" id="PTHR21445:SF0">
    <property type="entry name" value="APURINIC-APYRIMIDINIC ENDONUCLEASE"/>
    <property type="match status" value="1"/>
</dbReference>
<dbReference type="GO" id="GO:0006284">
    <property type="term" value="P:base-excision repair"/>
    <property type="evidence" value="ECO:0007669"/>
    <property type="project" value="TreeGrafter"/>
</dbReference>
<dbReference type="GO" id="GO:0008081">
    <property type="term" value="F:phosphoric diester hydrolase activity"/>
    <property type="evidence" value="ECO:0007669"/>
    <property type="project" value="TreeGrafter"/>
</dbReference>
<dbReference type="CDD" id="cd00019">
    <property type="entry name" value="AP2Ec"/>
    <property type="match status" value="1"/>
</dbReference>
<dbReference type="InterPro" id="IPR036237">
    <property type="entry name" value="Xyl_isomerase-like_sf"/>
</dbReference>
<feature type="domain" description="Xylose isomerase-like TIM barrel" evidence="1">
    <location>
        <begin position="28"/>
        <end position="256"/>
    </location>
</feature>
<sequence length="272" mass="30827">MENLLFGISGLPIGDGKTKFTYKTGISYLKSIGLDAMELPFIRSINITDKNKDGVLESKENNKLYLSAHGSYFINLNSDEEEKIDKSIERIINGAEALKKVKGRSLIFHPGYYLKDSAEETFNTIKDNLKRLPDLGVTYRLETTGKPTQFGSLEELVEICKEVKTCGLCIDFSHIHARYNGCLKTYDDFKNILQHIKDNLGSEALSDLHMHISGINYGEKGEKNHLPLLESDFKYMECMKALKDFNVKGCIICESPILEKDALLLKEYYMSL</sequence>
<organism evidence="2 3">
    <name type="scientific">Hathewaya histolytica</name>
    <name type="common">Clostridium histolyticum</name>
    <dbReference type="NCBI Taxonomy" id="1498"/>
    <lineage>
        <taxon>Bacteria</taxon>
        <taxon>Bacillati</taxon>
        <taxon>Bacillota</taxon>
        <taxon>Clostridia</taxon>
        <taxon>Eubacteriales</taxon>
        <taxon>Clostridiaceae</taxon>
        <taxon>Hathewaya</taxon>
    </lineage>
</organism>
<dbReference type="AlphaFoldDB" id="A0A4U9R7F0"/>
<dbReference type="GO" id="GO:0008270">
    <property type="term" value="F:zinc ion binding"/>
    <property type="evidence" value="ECO:0007669"/>
    <property type="project" value="InterPro"/>
</dbReference>
<dbReference type="GO" id="GO:0003906">
    <property type="term" value="F:DNA-(apurinic or apyrimidinic site) endonuclease activity"/>
    <property type="evidence" value="ECO:0007669"/>
    <property type="project" value="TreeGrafter"/>
</dbReference>
<dbReference type="GO" id="GO:0003677">
    <property type="term" value="F:DNA binding"/>
    <property type="evidence" value="ECO:0007669"/>
    <property type="project" value="InterPro"/>
</dbReference>
<dbReference type="OrthoDB" id="9805666at2"/>
<reference evidence="2 3" key="1">
    <citation type="submission" date="2019-05" db="EMBL/GenBank/DDBJ databases">
        <authorList>
            <consortium name="Pathogen Informatics"/>
        </authorList>
    </citation>
    <scope>NUCLEOTIDE SEQUENCE [LARGE SCALE GENOMIC DNA]</scope>
    <source>
        <strain evidence="2 3">NCTC503</strain>
    </source>
</reference>
<dbReference type="KEGG" id="hhw:NCTC503_01082"/>
<dbReference type="FunFam" id="3.20.20.150:FF:000017">
    <property type="entry name" value="Endonuclease IV related protein"/>
    <property type="match status" value="1"/>
</dbReference>
<dbReference type="SMART" id="SM00518">
    <property type="entry name" value="AP2Ec"/>
    <property type="match status" value="1"/>
</dbReference>
<dbReference type="InterPro" id="IPR001719">
    <property type="entry name" value="AP_endonuc_2"/>
</dbReference>
<keyword evidence="2" id="KW-0255">Endonuclease</keyword>